<dbReference type="EMBL" id="MU866579">
    <property type="protein sequence ID" value="KAK4171353.1"/>
    <property type="molecule type" value="Genomic_DNA"/>
</dbReference>
<reference evidence="2" key="1">
    <citation type="journal article" date="2023" name="Mol. Phylogenet. Evol.">
        <title>Genome-scale phylogeny and comparative genomics of the fungal order Sordariales.</title>
        <authorList>
            <person name="Hensen N."/>
            <person name="Bonometti L."/>
            <person name="Westerberg I."/>
            <person name="Brannstrom I.O."/>
            <person name="Guillou S."/>
            <person name="Cros-Aarteil S."/>
            <person name="Calhoun S."/>
            <person name="Haridas S."/>
            <person name="Kuo A."/>
            <person name="Mondo S."/>
            <person name="Pangilinan J."/>
            <person name="Riley R."/>
            <person name="LaButti K."/>
            <person name="Andreopoulos B."/>
            <person name="Lipzen A."/>
            <person name="Chen C."/>
            <person name="Yan M."/>
            <person name="Daum C."/>
            <person name="Ng V."/>
            <person name="Clum A."/>
            <person name="Steindorff A."/>
            <person name="Ohm R.A."/>
            <person name="Martin F."/>
            <person name="Silar P."/>
            <person name="Natvig D.O."/>
            <person name="Lalanne C."/>
            <person name="Gautier V."/>
            <person name="Ament-Velasquez S.L."/>
            <person name="Kruys A."/>
            <person name="Hutchinson M.I."/>
            <person name="Powell A.J."/>
            <person name="Barry K."/>
            <person name="Miller A.N."/>
            <person name="Grigoriev I.V."/>
            <person name="Debuchy R."/>
            <person name="Gladieux P."/>
            <person name="Hiltunen Thoren M."/>
            <person name="Johannesson H."/>
        </authorList>
    </citation>
    <scope>NUCLEOTIDE SEQUENCE</scope>
    <source>
        <strain evidence="2">CBS 892.96</strain>
    </source>
</reference>
<organism evidence="2 3">
    <name type="scientific">Triangularia setosa</name>
    <dbReference type="NCBI Taxonomy" id="2587417"/>
    <lineage>
        <taxon>Eukaryota</taxon>
        <taxon>Fungi</taxon>
        <taxon>Dikarya</taxon>
        <taxon>Ascomycota</taxon>
        <taxon>Pezizomycotina</taxon>
        <taxon>Sordariomycetes</taxon>
        <taxon>Sordariomycetidae</taxon>
        <taxon>Sordariales</taxon>
        <taxon>Podosporaceae</taxon>
        <taxon>Triangularia</taxon>
    </lineage>
</organism>
<keyword evidence="3" id="KW-1185">Reference proteome</keyword>
<gene>
    <name evidence="2" type="ORF">QBC36DRAFT_96603</name>
</gene>
<feature type="compositionally biased region" description="Polar residues" evidence="1">
    <location>
        <begin position="148"/>
        <end position="189"/>
    </location>
</feature>
<evidence type="ECO:0000313" key="3">
    <source>
        <dbReference type="Proteomes" id="UP001302321"/>
    </source>
</evidence>
<evidence type="ECO:0000256" key="1">
    <source>
        <dbReference type="SAM" id="MobiDB-lite"/>
    </source>
</evidence>
<proteinExistence type="predicted"/>
<feature type="compositionally biased region" description="Low complexity" evidence="1">
    <location>
        <begin position="92"/>
        <end position="105"/>
    </location>
</feature>
<name>A0AAN7A285_9PEZI</name>
<feature type="region of interest" description="Disordered" evidence="1">
    <location>
        <begin position="14"/>
        <end position="189"/>
    </location>
</feature>
<dbReference type="AlphaFoldDB" id="A0AAN7A285"/>
<dbReference type="Proteomes" id="UP001302321">
    <property type="component" value="Unassembled WGS sequence"/>
</dbReference>
<protein>
    <submittedName>
        <fullName evidence="2">Uncharacterized protein</fullName>
    </submittedName>
</protein>
<accession>A0AAN7A285</accession>
<reference evidence="2" key="2">
    <citation type="submission" date="2023-05" db="EMBL/GenBank/DDBJ databases">
        <authorList>
            <consortium name="Lawrence Berkeley National Laboratory"/>
            <person name="Steindorff A."/>
            <person name="Hensen N."/>
            <person name="Bonometti L."/>
            <person name="Westerberg I."/>
            <person name="Brannstrom I.O."/>
            <person name="Guillou S."/>
            <person name="Cros-Aarteil S."/>
            <person name="Calhoun S."/>
            <person name="Haridas S."/>
            <person name="Kuo A."/>
            <person name="Mondo S."/>
            <person name="Pangilinan J."/>
            <person name="Riley R."/>
            <person name="Labutti K."/>
            <person name="Andreopoulos B."/>
            <person name="Lipzen A."/>
            <person name="Chen C."/>
            <person name="Yanf M."/>
            <person name="Daum C."/>
            <person name="Ng V."/>
            <person name="Clum A."/>
            <person name="Ohm R."/>
            <person name="Martin F."/>
            <person name="Silar P."/>
            <person name="Natvig D."/>
            <person name="Lalanne C."/>
            <person name="Gautier V."/>
            <person name="Ament-Velasquez S.L."/>
            <person name="Kruys A."/>
            <person name="Hutchinson M.I."/>
            <person name="Powell A.J."/>
            <person name="Barry K."/>
            <person name="Miller A.N."/>
            <person name="Grigoriev I.V."/>
            <person name="Debuchy R."/>
            <person name="Gladieux P."/>
            <person name="Thoren M.H."/>
            <person name="Johannesson H."/>
        </authorList>
    </citation>
    <scope>NUCLEOTIDE SEQUENCE</scope>
    <source>
        <strain evidence="2">CBS 892.96</strain>
    </source>
</reference>
<sequence>MEREKTQIEERLSALRQAPSDVPGAWTGSGQKAQTLKARPRQYRAILQRRRSIRSRSRRNRSPLQATQSNRHGHAPGLIIEYHPSPLYILASTPSPSRPSSPSSSACKDCPEEPPDDSSNSQRDELEWRFWQQLRRQAYAGCSPYEPTGNTGPQDTESSPSTARPQTQPRQIHNLTIRSLHSRANTPAS</sequence>
<evidence type="ECO:0000313" key="2">
    <source>
        <dbReference type="EMBL" id="KAK4171353.1"/>
    </source>
</evidence>
<feature type="compositionally biased region" description="Basic residues" evidence="1">
    <location>
        <begin position="38"/>
        <end position="61"/>
    </location>
</feature>
<comment type="caution">
    <text evidence="2">The sequence shown here is derived from an EMBL/GenBank/DDBJ whole genome shotgun (WGS) entry which is preliminary data.</text>
</comment>